<evidence type="ECO:0000313" key="2">
    <source>
        <dbReference type="Proteomes" id="UP000290540"/>
    </source>
</evidence>
<dbReference type="AlphaFoldDB" id="A0A4Q2V718"/>
<gene>
    <name evidence="1" type="ORF">BFJ63_vAg17389</name>
</gene>
<organism evidence="1 2">
    <name type="scientific">Fusarium oxysporum f. sp. narcissi</name>
    <dbReference type="NCBI Taxonomy" id="451672"/>
    <lineage>
        <taxon>Eukaryota</taxon>
        <taxon>Fungi</taxon>
        <taxon>Dikarya</taxon>
        <taxon>Ascomycota</taxon>
        <taxon>Pezizomycotina</taxon>
        <taxon>Sordariomycetes</taxon>
        <taxon>Hypocreomycetidae</taxon>
        <taxon>Hypocreales</taxon>
        <taxon>Nectriaceae</taxon>
        <taxon>Fusarium</taxon>
        <taxon>Fusarium oxysporum species complex</taxon>
    </lineage>
</organism>
<sequence>MEEDSLPPHGPVTCAEERIVESVPHLVQQDDLFELPIDNKVWYAHIMRRDMKCSKFSTWKMPSVYTVGSLPDGNFVVVVTSRIRQKFNDILGQYVLDEAETGDDVFLDIFTPNHEDIIKYGPKAAKRKTRHDVLRRAVYDITYTGRPLYDFYKKIIPVTSDRLPLEWALLGYHLKVSEPEVRDQLTLLSLLLELHFVEDLNSDDVSQLLKKTQPDRWEEYLMLKASSALISVVQNTDQEMHEILLVYRLLKYSRHQAQHDLPEISHQQEERTITDTCRILGRVLRWDLMAEDEGDSERPNRLHMRRQIPRPLGLHEVQERFIQAGYSNSEISELWVNLPTFLPIGIPVPYGET</sequence>
<proteinExistence type="predicted"/>
<comment type="caution">
    <text evidence="1">The sequence shown here is derived from an EMBL/GenBank/DDBJ whole genome shotgun (WGS) entry which is preliminary data.</text>
</comment>
<evidence type="ECO:0000313" key="1">
    <source>
        <dbReference type="EMBL" id="RYC79727.1"/>
    </source>
</evidence>
<dbReference type="EMBL" id="MQTW01000531">
    <property type="protein sequence ID" value="RYC79727.1"/>
    <property type="molecule type" value="Genomic_DNA"/>
</dbReference>
<protein>
    <submittedName>
        <fullName evidence="1">Uncharacterized protein</fullName>
    </submittedName>
</protein>
<name>A0A4Q2V718_FUSOX</name>
<accession>A0A4Q2V718</accession>
<reference evidence="1 2" key="1">
    <citation type="submission" date="2016-12" db="EMBL/GenBank/DDBJ databases">
        <title>Draft genome sequence of Fusarium oxysporum causing rot on Narcissus.</title>
        <authorList>
            <person name="Armitage A.D."/>
            <person name="Taylor A."/>
            <person name="Clarkson J.P."/>
            <person name="Harrison R.J."/>
            <person name="Jackson A.C."/>
        </authorList>
    </citation>
    <scope>NUCLEOTIDE SEQUENCE [LARGE SCALE GENOMIC DNA]</scope>
    <source>
        <strain evidence="1 2">N139</strain>
    </source>
</reference>
<dbReference type="Proteomes" id="UP000290540">
    <property type="component" value="Unassembled WGS sequence"/>
</dbReference>